<name>A0A835DEG9_TETSI</name>
<sequence length="120" mass="13923">MICSQRLKKRWKYSLGGFLIDMKKGDSSEEKKLWCRFSSQKRFRTDAVVEIWRRQQAYYWDQFKALSPHRLKSRTAVMVAAAFLTTLSSYLIELSLGSFCLNSAKNSVINRACFGVEVPI</sequence>
<dbReference type="AlphaFoldDB" id="A0A835DEG9"/>
<evidence type="ECO:0000313" key="1">
    <source>
        <dbReference type="EMBL" id="KAF8397772.1"/>
    </source>
</evidence>
<protein>
    <submittedName>
        <fullName evidence="1">Uncharacterized protein</fullName>
    </submittedName>
</protein>
<evidence type="ECO:0000313" key="2">
    <source>
        <dbReference type="Proteomes" id="UP000655225"/>
    </source>
</evidence>
<keyword evidence="2" id="KW-1185">Reference proteome</keyword>
<comment type="caution">
    <text evidence="1">The sequence shown here is derived from an EMBL/GenBank/DDBJ whole genome shotgun (WGS) entry which is preliminary data.</text>
</comment>
<dbReference type="EMBL" id="JABCRI010000011">
    <property type="protein sequence ID" value="KAF8397772.1"/>
    <property type="molecule type" value="Genomic_DNA"/>
</dbReference>
<organism evidence="1 2">
    <name type="scientific">Tetracentron sinense</name>
    <name type="common">Spur-leaf</name>
    <dbReference type="NCBI Taxonomy" id="13715"/>
    <lineage>
        <taxon>Eukaryota</taxon>
        <taxon>Viridiplantae</taxon>
        <taxon>Streptophyta</taxon>
        <taxon>Embryophyta</taxon>
        <taxon>Tracheophyta</taxon>
        <taxon>Spermatophyta</taxon>
        <taxon>Magnoliopsida</taxon>
        <taxon>Trochodendrales</taxon>
        <taxon>Trochodendraceae</taxon>
        <taxon>Tetracentron</taxon>
    </lineage>
</organism>
<proteinExistence type="predicted"/>
<gene>
    <name evidence="1" type="ORF">HHK36_016694</name>
</gene>
<dbReference type="Proteomes" id="UP000655225">
    <property type="component" value="Unassembled WGS sequence"/>
</dbReference>
<accession>A0A835DEG9</accession>
<reference evidence="1 2" key="1">
    <citation type="submission" date="2020-04" db="EMBL/GenBank/DDBJ databases">
        <title>Plant Genome Project.</title>
        <authorList>
            <person name="Zhang R.-G."/>
        </authorList>
    </citation>
    <scope>NUCLEOTIDE SEQUENCE [LARGE SCALE GENOMIC DNA]</scope>
    <source>
        <strain evidence="1">YNK0</strain>
        <tissue evidence="1">Leaf</tissue>
    </source>
</reference>